<evidence type="ECO:0000256" key="1">
    <source>
        <dbReference type="ARBA" id="ARBA00022679"/>
    </source>
</evidence>
<dbReference type="GO" id="GO:0030791">
    <property type="term" value="F:arsenite methyltransferase activity"/>
    <property type="evidence" value="ECO:0007669"/>
    <property type="project" value="UniProtKB-EC"/>
</dbReference>
<evidence type="ECO:0000256" key="5">
    <source>
        <dbReference type="ARBA" id="ARBA00034545"/>
    </source>
</evidence>
<accession>C6HRA4</accession>
<evidence type="ECO:0000313" key="11">
    <source>
        <dbReference type="Proteomes" id="UP000002624"/>
    </source>
</evidence>
<evidence type="ECO:0000259" key="9">
    <source>
        <dbReference type="Pfam" id="PF13847"/>
    </source>
</evidence>
<evidence type="ECO:0000256" key="7">
    <source>
        <dbReference type="ARBA" id="ARBA00047943"/>
    </source>
</evidence>
<dbReference type="Pfam" id="PF13847">
    <property type="entry name" value="Methyltransf_31"/>
    <property type="match status" value="1"/>
</dbReference>
<comment type="catalytic activity">
    <reaction evidence="6">
        <text>arsenic triglutathione + [thioredoxin]-dithiol + S-adenosyl-L-methionine + 2 H2O = methylarsonous acid + [thioredoxin]-disulfide + 3 glutathione + S-adenosyl-L-homocysteine + H(+)</text>
        <dbReference type="Rhea" id="RHEA:69460"/>
        <dbReference type="Rhea" id="RHEA-COMP:10698"/>
        <dbReference type="Rhea" id="RHEA-COMP:10700"/>
        <dbReference type="ChEBI" id="CHEBI:15377"/>
        <dbReference type="ChEBI" id="CHEBI:15378"/>
        <dbReference type="ChEBI" id="CHEBI:17826"/>
        <dbReference type="ChEBI" id="CHEBI:29950"/>
        <dbReference type="ChEBI" id="CHEBI:50058"/>
        <dbReference type="ChEBI" id="CHEBI:57856"/>
        <dbReference type="ChEBI" id="CHEBI:57925"/>
        <dbReference type="ChEBI" id="CHEBI:59789"/>
        <dbReference type="ChEBI" id="CHEBI:183640"/>
        <dbReference type="EC" id="2.1.1.137"/>
    </reaction>
</comment>
<protein>
    <recommendedName>
        <fullName evidence="5">Arsenite methyltransferase</fullName>
        <ecNumber evidence="4">2.1.1.137</ecNumber>
    </recommendedName>
</protein>
<dbReference type="AlphaFoldDB" id="C6HRA4"/>
<dbReference type="PANTHER" id="PTHR43675:SF8">
    <property type="entry name" value="ARSENITE METHYLTRANSFERASE"/>
    <property type="match status" value="1"/>
</dbReference>
<dbReference type="InterPro" id="IPR029063">
    <property type="entry name" value="SAM-dependent_MTases_sf"/>
</dbReference>
<comment type="similarity">
    <text evidence="3">Belongs to the methyltransferase superfamily. Arsenite methyltransferase family.</text>
</comment>
<dbReference type="PANTHER" id="PTHR43675">
    <property type="entry name" value="ARSENITE METHYLTRANSFERASE"/>
    <property type="match status" value="1"/>
</dbReference>
<evidence type="ECO:0000256" key="4">
    <source>
        <dbReference type="ARBA" id="ARBA00034521"/>
    </source>
</evidence>
<evidence type="ECO:0000256" key="6">
    <source>
        <dbReference type="ARBA" id="ARBA00047941"/>
    </source>
</evidence>
<dbReference type="GO" id="GO:0032259">
    <property type="term" value="P:methylation"/>
    <property type="evidence" value="ECO:0007669"/>
    <property type="project" value="UniProtKB-KW"/>
</dbReference>
<evidence type="ECO:0000256" key="8">
    <source>
        <dbReference type="ARBA" id="ARBA00048428"/>
    </source>
</evidence>
<feature type="domain" description="Methyltransferase" evidence="9">
    <location>
        <begin position="63"/>
        <end position="173"/>
    </location>
</feature>
<evidence type="ECO:0000313" key="10">
    <source>
        <dbReference type="EMBL" id="EER37038.1"/>
    </source>
</evidence>
<keyword evidence="10" id="KW-0489">Methyltransferase</keyword>
<reference evidence="11" key="1">
    <citation type="submission" date="2009-05" db="EMBL/GenBank/DDBJ databases">
        <title>The genome sequence of Ajellomyces capsulatus strain H143.</title>
        <authorList>
            <person name="Champion M."/>
            <person name="Cuomo C.A."/>
            <person name="Ma L.-J."/>
            <person name="Henn M.R."/>
            <person name="Sil A."/>
            <person name="Goldman B."/>
            <person name="Young S.K."/>
            <person name="Kodira C.D."/>
            <person name="Zeng Q."/>
            <person name="Koehrsen M."/>
            <person name="Alvarado L."/>
            <person name="Berlin A.M."/>
            <person name="Borenstein D."/>
            <person name="Chen Z."/>
            <person name="Engels R."/>
            <person name="Freedman E."/>
            <person name="Gellesch M."/>
            <person name="Goldberg J."/>
            <person name="Griggs A."/>
            <person name="Gujja S."/>
            <person name="Heiman D.I."/>
            <person name="Hepburn T.A."/>
            <person name="Howarth C."/>
            <person name="Jen D."/>
            <person name="Larson L."/>
            <person name="Lewis B."/>
            <person name="Mehta T."/>
            <person name="Park D."/>
            <person name="Pearson M."/>
            <person name="Roberts A."/>
            <person name="Saif S."/>
            <person name="Shea T.D."/>
            <person name="Shenoy N."/>
            <person name="Sisk P."/>
            <person name="Stolte C."/>
            <person name="Sykes S."/>
            <person name="Walk T."/>
            <person name="White J."/>
            <person name="Yandava C."/>
            <person name="Klein B."/>
            <person name="McEwen J.G."/>
            <person name="Puccia R."/>
            <person name="Goldman G.H."/>
            <person name="Felipe M.S."/>
            <person name="Nino-Vega G."/>
            <person name="San-Blas G."/>
            <person name="Taylor J.W."/>
            <person name="Mendoza L."/>
            <person name="Galagan J.E."/>
            <person name="Nusbaum C."/>
            <person name="Birren B.W."/>
        </authorList>
    </citation>
    <scope>NUCLEOTIDE SEQUENCE [LARGE SCALE GENOMIC DNA]</scope>
    <source>
        <strain evidence="11">H143</strain>
    </source>
</reference>
<dbReference type="VEuPathDB" id="FungiDB:HCDG_08489"/>
<evidence type="ECO:0000256" key="3">
    <source>
        <dbReference type="ARBA" id="ARBA00034487"/>
    </source>
</evidence>
<dbReference type="InterPro" id="IPR025714">
    <property type="entry name" value="Methyltranfer_dom"/>
</dbReference>
<evidence type="ECO:0000256" key="2">
    <source>
        <dbReference type="ARBA" id="ARBA00022691"/>
    </source>
</evidence>
<dbReference type="CDD" id="cd02440">
    <property type="entry name" value="AdoMet_MTases"/>
    <property type="match status" value="1"/>
</dbReference>
<comment type="catalytic activity">
    <reaction evidence="8">
        <text>arsenic triglutathione + 3 [thioredoxin]-dithiol + 3 S-adenosyl-L-methionine = trimethylarsine + 3 [thioredoxin]-disulfide + 3 glutathione + 3 S-adenosyl-L-homocysteine + 3 H(+)</text>
        <dbReference type="Rhea" id="RHEA:69432"/>
        <dbReference type="Rhea" id="RHEA-COMP:10698"/>
        <dbReference type="Rhea" id="RHEA-COMP:10700"/>
        <dbReference type="ChEBI" id="CHEBI:15378"/>
        <dbReference type="ChEBI" id="CHEBI:27130"/>
        <dbReference type="ChEBI" id="CHEBI:29950"/>
        <dbReference type="ChEBI" id="CHEBI:50058"/>
        <dbReference type="ChEBI" id="CHEBI:57856"/>
        <dbReference type="ChEBI" id="CHEBI:57925"/>
        <dbReference type="ChEBI" id="CHEBI:59789"/>
        <dbReference type="ChEBI" id="CHEBI:183640"/>
        <dbReference type="EC" id="2.1.1.137"/>
    </reaction>
</comment>
<dbReference type="HOGENOM" id="CLU_052868_3_1_1"/>
<dbReference type="Gene3D" id="3.40.50.150">
    <property type="entry name" value="Vaccinia Virus protein VP39"/>
    <property type="match status" value="1"/>
</dbReference>
<sequence>MAEPQVYQEVQKHYSSAAKTSDDRYGHDVATAFGYSKEELASIPQDANLGLSCGNPLALAQLKEGETVIDFGSGAGIDAFLAAKNVGPNGKDMLARANSNKENTGAAAANVAFVESKITAVDLPGAVADCIISNCVVNLVPEAEKQLAFNEMARLLKPGGRVALSDILDVLCRCEERFEHIHFSMETPKNASGGCCGVVKKHEPTPCCGPALSKEERGPGIFSEGFKAEFANVDFNEWAGSFKIYAVKN</sequence>
<dbReference type="OMA" id="TEGMIHA"/>
<comment type="catalytic activity">
    <reaction evidence="7">
        <text>arsenic triglutathione + 2 [thioredoxin]-dithiol + 2 S-adenosyl-L-methionine + H2O = dimethylarsinous acid + 2 [thioredoxin]-disulfide + 3 glutathione + 2 S-adenosyl-L-homocysteine + 2 H(+)</text>
        <dbReference type="Rhea" id="RHEA:69464"/>
        <dbReference type="Rhea" id="RHEA-COMP:10698"/>
        <dbReference type="Rhea" id="RHEA-COMP:10700"/>
        <dbReference type="ChEBI" id="CHEBI:15377"/>
        <dbReference type="ChEBI" id="CHEBI:15378"/>
        <dbReference type="ChEBI" id="CHEBI:23808"/>
        <dbReference type="ChEBI" id="CHEBI:29950"/>
        <dbReference type="ChEBI" id="CHEBI:50058"/>
        <dbReference type="ChEBI" id="CHEBI:57856"/>
        <dbReference type="ChEBI" id="CHEBI:57925"/>
        <dbReference type="ChEBI" id="CHEBI:59789"/>
        <dbReference type="ChEBI" id="CHEBI:183640"/>
        <dbReference type="EC" id="2.1.1.137"/>
    </reaction>
</comment>
<dbReference type="OrthoDB" id="10017101at2759"/>
<dbReference type="EC" id="2.1.1.137" evidence="4"/>
<name>C6HRA4_AJECH</name>
<dbReference type="InterPro" id="IPR026669">
    <property type="entry name" value="Arsenite_MeTrfase-like"/>
</dbReference>
<proteinExistence type="inferred from homology"/>
<dbReference type="STRING" id="544712.C6HRA4"/>
<dbReference type="Proteomes" id="UP000002624">
    <property type="component" value="Unassembled WGS sequence"/>
</dbReference>
<keyword evidence="2" id="KW-0949">S-adenosyl-L-methionine</keyword>
<dbReference type="SUPFAM" id="SSF53335">
    <property type="entry name" value="S-adenosyl-L-methionine-dependent methyltransferases"/>
    <property type="match status" value="1"/>
</dbReference>
<keyword evidence="1 10" id="KW-0808">Transferase</keyword>
<dbReference type="EMBL" id="GG692436">
    <property type="protein sequence ID" value="EER37038.1"/>
    <property type="molecule type" value="Genomic_DNA"/>
</dbReference>
<gene>
    <name evidence="10" type="ORF">HCDG_08489</name>
</gene>
<organism evidence="10 11">
    <name type="scientific">Ajellomyces capsulatus (strain H143)</name>
    <name type="common">Darling's disease fungus</name>
    <name type="synonym">Histoplasma capsulatum</name>
    <dbReference type="NCBI Taxonomy" id="544712"/>
    <lineage>
        <taxon>Eukaryota</taxon>
        <taxon>Fungi</taxon>
        <taxon>Dikarya</taxon>
        <taxon>Ascomycota</taxon>
        <taxon>Pezizomycotina</taxon>
        <taxon>Eurotiomycetes</taxon>
        <taxon>Eurotiomycetidae</taxon>
        <taxon>Onygenales</taxon>
        <taxon>Ajellomycetaceae</taxon>
        <taxon>Histoplasma</taxon>
    </lineage>
</organism>